<dbReference type="Gene3D" id="3.40.1390.10">
    <property type="entry name" value="MurE/MurF, N-terminal domain"/>
    <property type="match status" value="1"/>
</dbReference>
<feature type="binding site" evidence="20">
    <location>
        <begin position="411"/>
        <end position="414"/>
    </location>
    <ligand>
        <name>meso-2,6-diaminopimelate</name>
        <dbReference type="ChEBI" id="CHEBI:57791"/>
    </ligand>
</feature>
<dbReference type="Pfam" id="PF08245">
    <property type="entry name" value="Mur_ligase_M"/>
    <property type="match status" value="1"/>
</dbReference>
<dbReference type="InterPro" id="IPR013221">
    <property type="entry name" value="Mur_ligase_cen"/>
</dbReference>
<dbReference type="GO" id="GO:0051301">
    <property type="term" value="P:cell division"/>
    <property type="evidence" value="ECO:0007669"/>
    <property type="project" value="UniProtKB-KW"/>
</dbReference>
<feature type="binding site" evidence="20">
    <location>
        <begin position="108"/>
        <end position="114"/>
    </location>
    <ligand>
        <name>ATP</name>
        <dbReference type="ChEBI" id="CHEBI:30616"/>
    </ligand>
</feature>
<keyword evidence="5 20" id="KW-0132">Cell division</keyword>
<comment type="function">
    <text evidence="14 20">Catalyzes the addition of meso-diaminopimelic acid to the nucleotide precursor UDP-N-acetylmuramoyl-L-alanyl-D-glutamate (UMAG) in the biosynthesis of bacterial cell-wall peptidoglycan.</text>
</comment>
<comment type="PTM">
    <text evidence="20">Carboxylation is probably crucial for Mg(2+) binding and, consequently, for the gamma-phosphate positioning of ATP.</text>
</comment>
<dbReference type="SUPFAM" id="SSF53244">
    <property type="entry name" value="MurD-like peptide ligases, peptide-binding domain"/>
    <property type="match status" value="1"/>
</dbReference>
<dbReference type="RefSeq" id="WP_036677316.1">
    <property type="nucleotide sequence ID" value="NZ_JNVM01000004.1"/>
</dbReference>
<feature type="domain" description="Mur ligase C-terminal" evidence="23">
    <location>
        <begin position="338"/>
        <end position="468"/>
    </location>
</feature>
<dbReference type="SUPFAM" id="SSF63418">
    <property type="entry name" value="MurE/MurF N-terminal domain"/>
    <property type="match status" value="1"/>
</dbReference>
<evidence type="ECO:0000256" key="9">
    <source>
        <dbReference type="ARBA" id="ARBA00022960"/>
    </source>
</evidence>
<dbReference type="PANTHER" id="PTHR23135:SF4">
    <property type="entry name" value="UDP-N-ACETYLMURAMOYL-L-ALANYL-D-GLUTAMATE--2,6-DIAMINOPIMELATE LIGASE MURE HOMOLOG, CHLOROPLASTIC"/>
    <property type="match status" value="1"/>
</dbReference>
<dbReference type="GO" id="GO:0009252">
    <property type="term" value="P:peptidoglycan biosynthetic process"/>
    <property type="evidence" value="ECO:0007669"/>
    <property type="project" value="UniProtKB-UniRule"/>
</dbReference>
<dbReference type="HAMAP" id="MF_00208">
    <property type="entry name" value="MurE"/>
    <property type="match status" value="1"/>
</dbReference>
<feature type="modified residue" description="N6-carboxylysine" evidence="20">
    <location>
        <position position="218"/>
    </location>
</feature>
<evidence type="ECO:0000259" key="24">
    <source>
        <dbReference type="Pfam" id="PF08245"/>
    </source>
</evidence>
<keyword evidence="9 20" id="KW-0133">Cell shape</keyword>
<evidence type="ECO:0000313" key="26">
    <source>
        <dbReference type="Proteomes" id="UP000028123"/>
    </source>
</evidence>
<dbReference type="NCBIfam" id="TIGR01085">
    <property type="entry name" value="murE"/>
    <property type="match status" value="1"/>
</dbReference>
<dbReference type="NCBIfam" id="NF001126">
    <property type="entry name" value="PRK00139.1-4"/>
    <property type="match status" value="1"/>
</dbReference>
<gene>
    <name evidence="20" type="primary">murE</name>
    <name evidence="25" type="ORF">ET33_25465</name>
</gene>
<comment type="caution">
    <text evidence="25">The sequence shown here is derived from an EMBL/GenBank/DDBJ whole genome shotgun (WGS) entry which is preliminary data.</text>
</comment>
<dbReference type="GO" id="GO:0005737">
    <property type="term" value="C:cytoplasm"/>
    <property type="evidence" value="ECO:0007669"/>
    <property type="project" value="UniProtKB-SubCell"/>
</dbReference>
<name>A0A081P954_9BACL</name>
<keyword evidence="26" id="KW-1185">Reference proteome</keyword>
<dbReference type="GO" id="GO:0071555">
    <property type="term" value="P:cell wall organization"/>
    <property type="evidence" value="ECO:0007669"/>
    <property type="project" value="UniProtKB-KW"/>
</dbReference>
<proteinExistence type="inferred from homology"/>
<dbReference type="InterPro" id="IPR036615">
    <property type="entry name" value="Mur_ligase_C_dom_sf"/>
</dbReference>
<keyword evidence="3 20" id="KW-0963">Cytoplasm</keyword>
<dbReference type="GO" id="GO:0008765">
    <property type="term" value="F:UDP-N-acetylmuramoylalanyl-D-glutamate-2,6-diaminopimelate ligase activity"/>
    <property type="evidence" value="ECO:0007669"/>
    <property type="project" value="UniProtKB-UniRule"/>
</dbReference>
<dbReference type="Proteomes" id="UP000028123">
    <property type="component" value="Unassembled WGS sequence"/>
</dbReference>
<feature type="binding site" evidence="20">
    <location>
        <position position="178"/>
    </location>
    <ligand>
        <name>UDP-N-acetyl-alpha-D-muramoyl-L-alanyl-D-glutamate</name>
        <dbReference type="ChEBI" id="CHEBI:83900"/>
    </ligand>
</feature>
<sequence>MQLKELAAQLAVSRMIGDGDTHIHGLAADSRKVLPGDLFFCVPGLKTDGHDYAGQAVAQGAAALVAEREIEADVPVLLVKNVRYAMAALACHFYGYPSRELKLIGVTGTNGKTTTTFLLEKIVSDQGFQTGLMGNIHVKIGAVRHPNEKNNTQEAIELQRILRDMADAGTDYCIMEVSSHGLDMGRVNGCRFRTGLFTNLTQDHLDYHQTMERYREAKGLLFSRLGNEFAPTADQHQYAVLNGDDPASDYFAKHTTAQTIVYGIDNPAADVRAEDIEITAKGTNFRCVTYRGTAEVKMRLVGRFNVYNVLGAIAAALAEGIELERIVASLGSITSVEGRMEIVDAGQESLVLVDYAHTPDGLENALSTIRQFAEGQVYCVFGCGGDRDRAKRPLMGGVAAKYSDYVFVTSDNPRTEDPESILRDIEPGLVGAGWDKERYELIADRRQAIQKAIARATSKDVVLIAGKGHETYQDIQGVKHPFDDRLVAENAIRGRLQ</sequence>
<feature type="short sequence motif" description="Meso-diaminopimelate recognition motif" evidence="20">
    <location>
        <begin position="411"/>
        <end position="414"/>
    </location>
</feature>
<evidence type="ECO:0000256" key="7">
    <source>
        <dbReference type="ARBA" id="ARBA00022840"/>
    </source>
</evidence>
<dbReference type="GO" id="GO:0004326">
    <property type="term" value="F:tetrahydrofolylpolyglutamate synthase activity"/>
    <property type="evidence" value="ECO:0007669"/>
    <property type="project" value="InterPro"/>
</dbReference>
<evidence type="ECO:0000256" key="10">
    <source>
        <dbReference type="ARBA" id="ARBA00022984"/>
    </source>
</evidence>
<feature type="domain" description="Mur ligase central" evidence="24">
    <location>
        <begin position="106"/>
        <end position="316"/>
    </location>
</feature>
<dbReference type="GO" id="GO:0005524">
    <property type="term" value="F:ATP binding"/>
    <property type="evidence" value="ECO:0007669"/>
    <property type="project" value="UniProtKB-UniRule"/>
</dbReference>
<keyword evidence="6 20" id="KW-0547">Nucleotide-binding</keyword>
<keyword evidence="10 20" id="KW-0573">Peptidoglycan synthesis</keyword>
<evidence type="ECO:0000256" key="3">
    <source>
        <dbReference type="ARBA" id="ARBA00022490"/>
    </source>
</evidence>
<feature type="binding site" evidence="20">
    <location>
        <position position="470"/>
    </location>
    <ligand>
        <name>meso-2,6-diaminopimelate</name>
        <dbReference type="ChEBI" id="CHEBI:57791"/>
    </ligand>
</feature>
<dbReference type="AlphaFoldDB" id="A0A081P954"/>
<dbReference type="InterPro" id="IPR018109">
    <property type="entry name" value="Folylpolyglutamate_synth_CS"/>
</dbReference>
<evidence type="ECO:0000256" key="14">
    <source>
        <dbReference type="ARBA" id="ARBA00056782"/>
    </source>
</evidence>
<dbReference type="Pfam" id="PF01225">
    <property type="entry name" value="Mur_ligase"/>
    <property type="match status" value="1"/>
</dbReference>
<dbReference type="FunFam" id="3.90.190.20:FF:000006">
    <property type="entry name" value="UDP-N-acetylmuramoyl-L-alanyl-D-glutamate--2,6-diaminopimelate ligase"/>
    <property type="match status" value="1"/>
</dbReference>
<dbReference type="InterPro" id="IPR005761">
    <property type="entry name" value="UDP-N-AcMur-Glu-dNH2Pim_ligase"/>
</dbReference>
<evidence type="ECO:0000256" key="13">
    <source>
        <dbReference type="ARBA" id="ARBA00050251"/>
    </source>
</evidence>
<keyword evidence="8 20" id="KW-0460">Magnesium</keyword>
<evidence type="ECO:0000256" key="17">
    <source>
        <dbReference type="ARBA" id="ARBA00075482"/>
    </source>
</evidence>
<feature type="binding site" evidence="20">
    <location>
        <position position="466"/>
    </location>
    <ligand>
        <name>meso-2,6-diaminopimelate</name>
        <dbReference type="ChEBI" id="CHEBI:57791"/>
    </ligand>
</feature>
<dbReference type="PROSITE" id="PS01011">
    <property type="entry name" value="FOLYLPOLYGLU_SYNT_1"/>
    <property type="match status" value="1"/>
</dbReference>
<evidence type="ECO:0000256" key="11">
    <source>
        <dbReference type="ARBA" id="ARBA00023306"/>
    </source>
</evidence>
<evidence type="ECO:0000256" key="2">
    <source>
        <dbReference type="ARBA" id="ARBA00005898"/>
    </source>
</evidence>
<evidence type="ECO:0000256" key="19">
    <source>
        <dbReference type="ARBA" id="ARBA00081560"/>
    </source>
</evidence>
<dbReference type="InterPro" id="IPR004101">
    <property type="entry name" value="Mur_ligase_C"/>
</dbReference>
<protein>
    <recommendedName>
        <fullName evidence="16 20">UDP-N-acetylmuramoyl-L-alanyl-D-glutamate--2,6-diaminopimelate ligase</fullName>
        <ecNumber evidence="15 20">6.3.2.13</ecNumber>
    </recommendedName>
    <alternativeName>
        <fullName evidence="17 20">Meso-A2pm-adding enzyme</fullName>
    </alternativeName>
    <alternativeName>
        <fullName evidence="18 20">Meso-diaminopimelate-adding enzyme</fullName>
    </alternativeName>
    <alternativeName>
        <fullName evidence="19 20">UDP-MurNAc-L-Ala-D-Glu:meso-diaminopimelate ligase</fullName>
    </alternativeName>
    <alternativeName>
        <fullName evidence="20">UDP-MurNAc-tripeptide synthetase</fullName>
    </alternativeName>
    <alternativeName>
        <fullName evidence="20">UDP-N-acetylmuramyl-tripeptide synthetase</fullName>
    </alternativeName>
</protein>
<feature type="binding site" evidence="20">
    <location>
        <position position="387"/>
    </location>
    <ligand>
        <name>meso-2,6-diaminopimelate</name>
        <dbReference type="ChEBI" id="CHEBI:57791"/>
    </ligand>
</feature>
<evidence type="ECO:0000259" key="22">
    <source>
        <dbReference type="Pfam" id="PF01225"/>
    </source>
</evidence>
<evidence type="ECO:0000256" key="4">
    <source>
        <dbReference type="ARBA" id="ARBA00022598"/>
    </source>
</evidence>
<dbReference type="SUPFAM" id="SSF53623">
    <property type="entry name" value="MurD-like peptide ligases, catalytic domain"/>
    <property type="match status" value="1"/>
</dbReference>
<dbReference type="FunFam" id="3.40.1390.10:FF:000005">
    <property type="entry name" value="UDP-N-acetylmuramoyl-L-alanyl-D-glutamate--2,6-diaminopimelate ligase"/>
    <property type="match status" value="1"/>
</dbReference>
<dbReference type="InterPro" id="IPR035911">
    <property type="entry name" value="MurE/MurF_N"/>
</dbReference>
<dbReference type="EMBL" id="JNVM01000004">
    <property type="protein sequence ID" value="KEQ27227.1"/>
    <property type="molecule type" value="Genomic_DNA"/>
</dbReference>
<dbReference type="OrthoDB" id="9800958at2"/>
<dbReference type="GO" id="GO:0008360">
    <property type="term" value="P:regulation of cell shape"/>
    <property type="evidence" value="ECO:0007669"/>
    <property type="project" value="UniProtKB-KW"/>
</dbReference>
<dbReference type="EC" id="6.3.2.13" evidence="15 20"/>
<evidence type="ECO:0000256" key="6">
    <source>
        <dbReference type="ARBA" id="ARBA00022741"/>
    </source>
</evidence>
<comment type="pathway">
    <text evidence="1 20 21">Cell wall biogenesis; peptidoglycan biosynthesis.</text>
</comment>
<evidence type="ECO:0000256" key="5">
    <source>
        <dbReference type="ARBA" id="ARBA00022618"/>
    </source>
</evidence>
<evidence type="ECO:0000256" key="20">
    <source>
        <dbReference type="HAMAP-Rule" id="MF_00208"/>
    </source>
</evidence>
<dbReference type="Gene3D" id="3.90.190.20">
    <property type="entry name" value="Mur ligase, C-terminal domain"/>
    <property type="match status" value="1"/>
</dbReference>
<evidence type="ECO:0000256" key="8">
    <source>
        <dbReference type="ARBA" id="ARBA00022842"/>
    </source>
</evidence>
<evidence type="ECO:0000256" key="18">
    <source>
        <dbReference type="ARBA" id="ARBA00076158"/>
    </source>
</evidence>
<comment type="subcellular location">
    <subcellularLocation>
        <location evidence="20 21">Cytoplasm</location>
    </subcellularLocation>
</comment>
<feature type="domain" description="Mur ligase N-terminal catalytic" evidence="22">
    <location>
        <begin position="22"/>
        <end position="94"/>
    </location>
</feature>
<comment type="catalytic activity">
    <reaction evidence="13 20">
        <text>UDP-N-acetyl-alpha-D-muramoyl-L-alanyl-D-glutamate + meso-2,6-diaminopimelate + ATP = UDP-N-acetyl-alpha-D-muramoyl-L-alanyl-gamma-D-glutamyl-meso-2,6-diaminopimelate + ADP + phosphate + H(+)</text>
        <dbReference type="Rhea" id="RHEA:23676"/>
        <dbReference type="ChEBI" id="CHEBI:15378"/>
        <dbReference type="ChEBI" id="CHEBI:30616"/>
        <dbReference type="ChEBI" id="CHEBI:43474"/>
        <dbReference type="ChEBI" id="CHEBI:57791"/>
        <dbReference type="ChEBI" id="CHEBI:83900"/>
        <dbReference type="ChEBI" id="CHEBI:83905"/>
        <dbReference type="ChEBI" id="CHEBI:456216"/>
        <dbReference type="EC" id="6.3.2.13"/>
    </reaction>
</comment>
<evidence type="ECO:0000256" key="1">
    <source>
        <dbReference type="ARBA" id="ARBA00004752"/>
    </source>
</evidence>
<accession>A0A081P954</accession>
<dbReference type="GO" id="GO:0000287">
    <property type="term" value="F:magnesium ion binding"/>
    <property type="evidence" value="ECO:0007669"/>
    <property type="project" value="UniProtKB-UniRule"/>
</dbReference>
<dbReference type="PANTHER" id="PTHR23135">
    <property type="entry name" value="MUR LIGASE FAMILY MEMBER"/>
    <property type="match status" value="1"/>
</dbReference>
<feature type="binding site" evidence="20">
    <location>
        <position position="30"/>
    </location>
    <ligand>
        <name>UDP-N-acetyl-alpha-D-muramoyl-L-alanyl-D-glutamate</name>
        <dbReference type="ChEBI" id="CHEBI:83900"/>
    </ligand>
</feature>
<keyword evidence="7 20" id="KW-0067">ATP-binding</keyword>
<dbReference type="NCBIfam" id="NF001124">
    <property type="entry name" value="PRK00139.1-2"/>
    <property type="match status" value="1"/>
</dbReference>
<comment type="cofactor">
    <cofactor evidence="20">
        <name>Mg(2+)</name>
        <dbReference type="ChEBI" id="CHEBI:18420"/>
    </cofactor>
</comment>
<comment type="caution">
    <text evidence="20">Lacks conserved residue(s) required for the propagation of feature annotation.</text>
</comment>
<dbReference type="Pfam" id="PF02875">
    <property type="entry name" value="Mur_ligase_C"/>
    <property type="match status" value="1"/>
</dbReference>
<organism evidence="25 26">
    <name type="scientific">Paenibacillus tyrfis</name>
    <dbReference type="NCBI Taxonomy" id="1501230"/>
    <lineage>
        <taxon>Bacteria</taxon>
        <taxon>Bacillati</taxon>
        <taxon>Bacillota</taxon>
        <taxon>Bacilli</taxon>
        <taxon>Bacillales</taxon>
        <taxon>Paenibacillaceae</taxon>
        <taxon>Paenibacillus</taxon>
    </lineage>
</organism>
<keyword evidence="12 20" id="KW-0961">Cell wall biogenesis/degradation</keyword>
<comment type="similarity">
    <text evidence="2 20">Belongs to the MurCDEF family. MurE subfamily.</text>
</comment>
<dbReference type="InterPro" id="IPR000713">
    <property type="entry name" value="Mur_ligase_N"/>
</dbReference>
<feature type="binding site" evidence="20">
    <location>
        <position position="186"/>
    </location>
    <ligand>
        <name>UDP-N-acetyl-alpha-D-muramoyl-L-alanyl-D-glutamate</name>
        <dbReference type="ChEBI" id="CHEBI:83900"/>
    </ligand>
</feature>
<dbReference type="eggNOG" id="COG0769">
    <property type="taxonomic scope" value="Bacteria"/>
</dbReference>
<evidence type="ECO:0000256" key="21">
    <source>
        <dbReference type="RuleBase" id="RU004135"/>
    </source>
</evidence>
<keyword evidence="4 20" id="KW-0436">Ligase</keyword>
<reference evidence="25 26" key="1">
    <citation type="submission" date="2014-06" db="EMBL/GenBank/DDBJ databases">
        <title>Draft genome sequence of Paenibacillus sp. MSt1.</title>
        <authorList>
            <person name="Aw Y.K."/>
            <person name="Ong K.S."/>
            <person name="Gan H.M."/>
            <person name="Lee S.M."/>
        </authorList>
    </citation>
    <scope>NUCLEOTIDE SEQUENCE [LARGE SCALE GENOMIC DNA]</scope>
    <source>
        <strain evidence="25 26">MSt1</strain>
    </source>
</reference>
<keyword evidence="11 20" id="KW-0131">Cell cycle</keyword>
<dbReference type="InterPro" id="IPR036565">
    <property type="entry name" value="Mur-like_cat_sf"/>
</dbReference>
<evidence type="ECO:0000256" key="16">
    <source>
        <dbReference type="ARBA" id="ARBA00072883"/>
    </source>
</evidence>
<evidence type="ECO:0000259" key="23">
    <source>
        <dbReference type="Pfam" id="PF02875"/>
    </source>
</evidence>
<dbReference type="UniPathway" id="UPA00219"/>
<evidence type="ECO:0000313" key="25">
    <source>
        <dbReference type="EMBL" id="KEQ27227.1"/>
    </source>
</evidence>
<evidence type="ECO:0000256" key="15">
    <source>
        <dbReference type="ARBA" id="ARBA00066633"/>
    </source>
</evidence>
<dbReference type="Gene3D" id="3.40.1190.10">
    <property type="entry name" value="Mur-like, catalytic domain"/>
    <property type="match status" value="1"/>
</dbReference>
<evidence type="ECO:0000256" key="12">
    <source>
        <dbReference type="ARBA" id="ARBA00023316"/>
    </source>
</evidence>